<evidence type="ECO:0000313" key="1">
    <source>
        <dbReference type="EMBL" id="PVH25430.1"/>
    </source>
</evidence>
<organism evidence="1 2">
    <name type="scientific">Sphingobacterium corticibacter</name>
    <dbReference type="NCBI Taxonomy" id="2171749"/>
    <lineage>
        <taxon>Bacteria</taxon>
        <taxon>Pseudomonadati</taxon>
        <taxon>Bacteroidota</taxon>
        <taxon>Sphingobacteriia</taxon>
        <taxon>Sphingobacteriales</taxon>
        <taxon>Sphingobacteriaceae</taxon>
        <taxon>Sphingobacterium</taxon>
    </lineage>
</organism>
<sequence>MNINLVRMVDQYLMSNSVMQTFDLGEMELLRKLLYNIISSDLDKNTLKQILAYCTKVFRGKTSFTKDLKTFSTRTFDLLMAKQRRIKLYQYLHDVGC</sequence>
<proteinExistence type="predicted"/>
<name>A0A2T8HJ80_9SPHI</name>
<dbReference type="AlphaFoldDB" id="A0A2T8HJ80"/>
<accession>A0A2T8HJ80</accession>
<comment type="caution">
    <text evidence="1">The sequence shown here is derived from an EMBL/GenBank/DDBJ whole genome shotgun (WGS) entry which is preliminary data.</text>
</comment>
<protein>
    <submittedName>
        <fullName evidence="1">Uncharacterized protein</fullName>
    </submittedName>
</protein>
<dbReference type="EMBL" id="QDKG01000003">
    <property type="protein sequence ID" value="PVH25430.1"/>
    <property type="molecule type" value="Genomic_DNA"/>
</dbReference>
<reference evidence="1 2" key="1">
    <citation type="submission" date="2018-04" db="EMBL/GenBank/DDBJ databases">
        <title>Sphingobacterium cortibacter sp. nov.</title>
        <authorList>
            <person name="Li Y."/>
        </authorList>
    </citation>
    <scope>NUCLEOTIDE SEQUENCE [LARGE SCALE GENOMIC DNA]</scope>
    <source>
        <strain evidence="1 2">2c-3</strain>
    </source>
</reference>
<gene>
    <name evidence="1" type="ORF">DC487_11000</name>
</gene>
<keyword evidence="2" id="KW-1185">Reference proteome</keyword>
<dbReference type="Proteomes" id="UP000245627">
    <property type="component" value="Unassembled WGS sequence"/>
</dbReference>
<evidence type="ECO:0000313" key="2">
    <source>
        <dbReference type="Proteomes" id="UP000245627"/>
    </source>
</evidence>